<dbReference type="AlphaFoldDB" id="A0A3B0MDE2"/>
<evidence type="ECO:0000313" key="2">
    <source>
        <dbReference type="Proteomes" id="UP000272908"/>
    </source>
</evidence>
<organism evidence="1 2">
    <name type="scientific">Roseinatronobacter ekhonensis</name>
    <dbReference type="NCBI Taxonomy" id="254356"/>
    <lineage>
        <taxon>Bacteria</taxon>
        <taxon>Pseudomonadati</taxon>
        <taxon>Pseudomonadota</taxon>
        <taxon>Alphaproteobacteria</taxon>
        <taxon>Rhodobacterales</taxon>
        <taxon>Paracoccaceae</taxon>
        <taxon>Roseinatronobacter</taxon>
    </lineage>
</organism>
<accession>A0A3B0MDE2</accession>
<reference evidence="2" key="1">
    <citation type="submission" date="2018-08" db="EMBL/GenBank/DDBJ databases">
        <authorList>
            <person name="Rodrigo-Torres L."/>
            <person name="Arahal R. D."/>
            <person name="Lucena T."/>
        </authorList>
    </citation>
    <scope>NUCLEOTIDE SEQUENCE [LARGE SCALE GENOMIC DNA]</scope>
    <source>
        <strain evidence="2">CECT 7235</strain>
    </source>
</reference>
<evidence type="ECO:0000313" key="1">
    <source>
        <dbReference type="EMBL" id="SUZ33895.1"/>
    </source>
</evidence>
<name>A0A3B0MDE2_9RHOB</name>
<protein>
    <recommendedName>
        <fullName evidence="3">Helix-turn-helix domain-containing protein</fullName>
    </recommendedName>
</protein>
<gene>
    <name evidence="1" type="ORF">ROE7235_03670</name>
</gene>
<dbReference type="Proteomes" id="UP000272908">
    <property type="component" value="Unassembled WGS sequence"/>
</dbReference>
<dbReference type="EMBL" id="UIHC01000086">
    <property type="protein sequence ID" value="SUZ33895.1"/>
    <property type="molecule type" value="Genomic_DNA"/>
</dbReference>
<evidence type="ECO:0008006" key="3">
    <source>
        <dbReference type="Google" id="ProtNLM"/>
    </source>
</evidence>
<proteinExistence type="predicted"/>
<keyword evidence="2" id="KW-1185">Reference proteome</keyword>
<sequence length="62" mass="6732">MQDTIPLTDAPRALAAHGLATTYQRLWGAVVAGQVPAERVGKRWHVREADLAVIAKTLKRGV</sequence>